<name>A0ACC0IQE7_9ERIC</name>
<organism evidence="1 2">
    <name type="scientific">Camellia lanceoleosa</name>
    <dbReference type="NCBI Taxonomy" id="1840588"/>
    <lineage>
        <taxon>Eukaryota</taxon>
        <taxon>Viridiplantae</taxon>
        <taxon>Streptophyta</taxon>
        <taxon>Embryophyta</taxon>
        <taxon>Tracheophyta</taxon>
        <taxon>Spermatophyta</taxon>
        <taxon>Magnoliopsida</taxon>
        <taxon>eudicotyledons</taxon>
        <taxon>Gunneridae</taxon>
        <taxon>Pentapetalae</taxon>
        <taxon>asterids</taxon>
        <taxon>Ericales</taxon>
        <taxon>Theaceae</taxon>
        <taxon>Camellia</taxon>
    </lineage>
</organism>
<proteinExistence type="predicted"/>
<evidence type="ECO:0000313" key="1">
    <source>
        <dbReference type="EMBL" id="KAI8026106.1"/>
    </source>
</evidence>
<accession>A0ACC0IQE7</accession>
<reference evidence="1 2" key="1">
    <citation type="journal article" date="2022" name="Plant J.">
        <title>Chromosome-level genome of Camellia lanceoleosa provides a valuable resource for understanding genome evolution and self-incompatibility.</title>
        <authorList>
            <person name="Gong W."/>
            <person name="Xiao S."/>
            <person name="Wang L."/>
            <person name="Liao Z."/>
            <person name="Chang Y."/>
            <person name="Mo W."/>
            <person name="Hu G."/>
            <person name="Li W."/>
            <person name="Zhao G."/>
            <person name="Zhu H."/>
            <person name="Hu X."/>
            <person name="Ji K."/>
            <person name="Xiang X."/>
            <person name="Song Q."/>
            <person name="Yuan D."/>
            <person name="Jin S."/>
            <person name="Zhang L."/>
        </authorList>
    </citation>
    <scope>NUCLEOTIDE SEQUENCE [LARGE SCALE GENOMIC DNA]</scope>
    <source>
        <strain evidence="1">SQ_2022a</strain>
    </source>
</reference>
<evidence type="ECO:0000313" key="2">
    <source>
        <dbReference type="Proteomes" id="UP001060215"/>
    </source>
</evidence>
<gene>
    <name evidence="1" type="ORF">LOK49_LG02G00490</name>
</gene>
<sequence>MAPQSLLSHLLPLLLQLRILLPILHRPNSQLHRRSTHSGPDAVQPIRPERRVLRLSKPNWPHIRVTLGVAEPEIERQVRANRLRSAAVERRRRTVRRILRLLGGWGFGVRVRVRVLVEREWGFEGVLGVEVGGRRGCCGGGGGEGGEVVAREEERE</sequence>
<protein>
    <submittedName>
        <fullName evidence="1">Uncharacterized protein</fullName>
    </submittedName>
</protein>
<keyword evidence="2" id="KW-1185">Reference proteome</keyword>
<comment type="caution">
    <text evidence="1">The sequence shown here is derived from an EMBL/GenBank/DDBJ whole genome shotgun (WGS) entry which is preliminary data.</text>
</comment>
<dbReference type="Proteomes" id="UP001060215">
    <property type="component" value="Chromosome 3"/>
</dbReference>
<dbReference type="EMBL" id="CM045760">
    <property type="protein sequence ID" value="KAI8026106.1"/>
    <property type="molecule type" value="Genomic_DNA"/>
</dbReference>